<dbReference type="AlphaFoldDB" id="A0AAE3T8J8"/>
<keyword evidence="2" id="KW-0479">Metal-binding</keyword>
<keyword evidence="7" id="KW-0472">Membrane</keyword>
<feature type="transmembrane region" description="Helical" evidence="7">
    <location>
        <begin position="113"/>
        <end position="132"/>
    </location>
</feature>
<evidence type="ECO:0000256" key="4">
    <source>
        <dbReference type="ARBA" id="ARBA00022833"/>
    </source>
</evidence>
<dbReference type="GO" id="GO:0004222">
    <property type="term" value="F:metalloendopeptidase activity"/>
    <property type="evidence" value="ECO:0007669"/>
    <property type="project" value="InterPro"/>
</dbReference>
<dbReference type="PANTHER" id="PTHR22726">
    <property type="entry name" value="METALLOENDOPEPTIDASE OMA1"/>
    <property type="match status" value="1"/>
</dbReference>
<evidence type="ECO:0000256" key="6">
    <source>
        <dbReference type="RuleBase" id="RU003983"/>
    </source>
</evidence>
<keyword evidence="5 6" id="KW-0482">Metalloprotease</keyword>
<evidence type="ECO:0000256" key="2">
    <source>
        <dbReference type="ARBA" id="ARBA00022723"/>
    </source>
</evidence>
<feature type="domain" description="Peptidase M48" evidence="8">
    <location>
        <begin position="180"/>
        <end position="357"/>
    </location>
</feature>
<evidence type="ECO:0000313" key="10">
    <source>
        <dbReference type="Proteomes" id="UP001220964"/>
    </source>
</evidence>
<evidence type="ECO:0000313" key="9">
    <source>
        <dbReference type="EMBL" id="MDF0600788.1"/>
    </source>
</evidence>
<keyword evidence="7" id="KW-1133">Transmembrane helix</keyword>
<keyword evidence="1 6" id="KW-0645">Protease</keyword>
<feature type="transmembrane region" description="Helical" evidence="7">
    <location>
        <begin position="260"/>
        <end position="283"/>
    </location>
</feature>
<keyword evidence="10" id="KW-1185">Reference proteome</keyword>
<sequence length="383" mass="40779">MTAVLRVGAKPEPFRGAGVLLDGTSPVPRPVSLAIDEDGPALILSRPDASDERWPLAALRQLRDQADREEMVLRTAEDDDARLVVREAESRRILAARAPALHRRPPVTGTRRLILWGAAAILSVAAIIWYLVPLMADQLAEYLPPEGERVLGERTLEQIRGALDETGFGLLRLCDDPAGDRALAALTARLTDEAALPYDVTARVLDLDMVNALALPGGIVVLFRGLIEAAETPEEVAAVLAHELGHVAARDPTRMALRTAGSVGVLGLLLGDFAGGTVVLFLTERLIRAEYSRAAEAGADAYAHGLLAEAGLRPSALADMFDRLRAEQAGDGAEPPGFLRHFASHPALGDRIAAARTADAALSGPSRAALAAEDWRALRSICQ</sequence>
<evidence type="ECO:0000256" key="5">
    <source>
        <dbReference type="ARBA" id="ARBA00023049"/>
    </source>
</evidence>
<accession>A0AAE3T8J8</accession>
<organism evidence="9 10">
    <name type="scientific">Psychromarinibacter sediminicola</name>
    <dbReference type="NCBI Taxonomy" id="3033385"/>
    <lineage>
        <taxon>Bacteria</taxon>
        <taxon>Pseudomonadati</taxon>
        <taxon>Pseudomonadota</taxon>
        <taxon>Alphaproteobacteria</taxon>
        <taxon>Rhodobacterales</taxon>
        <taxon>Paracoccaceae</taxon>
        <taxon>Psychromarinibacter</taxon>
    </lineage>
</organism>
<keyword evidence="3 6" id="KW-0378">Hydrolase</keyword>
<protein>
    <submittedName>
        <fullName evidence="9">M48 family metallopeptidase</fullName>
    </submittedName>
</protein>
<dbReference type="GO" id="GO:0051603">
    <property type="term" value="P:proteolysis involved in protein catabolic process"/>
    <property type="evidence" value="ECO:0007669"/>
    <property type="project" value="TreeGrafter"/>
</dbReference>
<dbReference type="GO" id="GO:0046872">
    <property type="term" value="F:metal ion binding"/>
    <property type="evidence" value="ECO:0007669"/>
    <property type="project" value="UniProtKB-KW"/>
</dbReference>
<dbReference type="InterPro" id="IPR001915">
    <property type="entry name" value="Peptidase_M48"/>
</dbReference>
<keyword evidence="7" id="KW-0812">Transmembrane</keyword>
<evidence type="ECO:0000256" key="1">
    <source>
        <dbReference type="ARBA" id="ARBA00022670"/>
    </source>
</evidence>
<proteinExistence type="inferred from homology"/>
<comment type="caution">
    <text evidence="9">The sequence shown here is derived from an EMBL/GenBank/DDBJ whole genome shotgun (WGS) entry which is preliminary data.</text>
</comment>
<dbReference type="Pfam" id="PF01435">
    <property type="entry name" value="Peptidase_M48"/>
    <property type="match status" value="1"/>
</dbReference>
<gene>
    <name evidence="9" type="ORF">P1J78_08605</name>
</gene>
<dbReference type="EMBL" id="JARGYC010000018">
    <property type="protein sequence ID" value="MDF0600788.1"/>
    <property type="molecule type" value="Genomic_DNA"/>
</dbReference>
<dbReference type="GO" id="GO:0016020">
    <property type="term" value="C:membrane"/>
    <property type="evidence" value="ECO:0007669"/>
    <property type="project" value="TreeGrafter"/>
</dbReference>
<dbReference type="Proteomes" id="UP001220964">
    <property type="component" value="Unassembled WGS sequence"/>
</dbReference>
<dbReference type="CDD" id="cd07332">
    <property type="entry name" value="M48C_Oma1_like"/>
    <property type="match status" value="1"/>
</dbReference>
<dbReference type="PANTHER" id="PTHR22726:SF1">
    <property type="entry name" value="METALLOENDOPEPTIDASE OMA1, MITOCHONDRIAL"/>
    <property type="match status" value="1"/>
</dbReference>
<comment type="cofactor">
    <cofactor evidence="6">
        <name>Zn(2+)</name>
        <dbReference type="ChEBI" id="CHEBI:29105"/>
    </cofactor>
    <text evidence="6">Binds 1 zinc ion per subunit.</text>
</comment>
<dbReference type="InterPro" id="IPR051156">
    <property type="entry name" value="Mito/Outer_Membr_Metalloprot"/>
</dbReference>
<keyword evidence="4 6" id="KW-0862">Zinc</keyword>
<evidence type="ECO:0000256" key="3">
    <source>
        <dbReference type="ARBA" id="ARBA00022801"/>
    </source>
</evidence>
<evidence type="ECO:0000259" key="8">
    <source>
        <dbReference type="Pfam" id="PF01435"/>
    </source>
</evidence>
<name>A0AAE3T8J8_9RHOB</name>
<dbReference type="RefSeq" id="WP_275566930.1">
    <property type="nucleotide sequence ID" value="NZ_JARGYC010000018.1"/>
</dbReference>
<comment type="similarity">
    <text evidence="6">Belongs to the peptidase M48 family.</text>
</comment>
<dbReference type="Gene3D" id="3.30.2010.10">
    <property type="entry name" value="Metalloproteases ('zincins'), catalytic domain"/>
    <property type="match status" value="1"/>
</dbReference>
<evidence type="ECO:0000256" key="7">
    <source>
        <dbReference type="SAM" id="Phobius"/>
    </source>
</evidence>
<reference evidence="9" key="1">
    <citation type="submission" date="2023-03" db="EMBL/GenBank/DDBJ databases">
        <title>Multiphase analysis and comparison of six strains from genera Psychromarinibacter, Lutimaribacter, and Maritimibacter, including a novel species: Psychromarinibacter sediminicola sp. nov.</title>
        <authorList>
            <person name="Wang Y.-H."/>
            <person name="Ye M.-Q."/>
            <person name="Du Z.-J."/>
        </authorList>
    </citation>
    <scope>NUCLEOTIDE SEQUENCE</scope>
    <source>
        <strain evidence="9">C21-152</strain>
    </source>
</reference>